<accession>A0AAD4QYE8</accession>
<protein>
    <recommendedName>
        <fullName evidence="4">F-box domain-containing protein</fullName>
    </recommendedName>
</protein>
<comment type="caution">
    <text evidence="2">The sequence shown here is derived from an EMBL/GenBank/DDBJ whole genome shotgun (WGS) entry which is preliminary data.</text>
</comment>
<evidence type="ECO:0000313" key="3">
    <source>
        <dbReference type="Proteomes" id="UP001201812"/>
    </source>
</evidence>
<name>A0AAD4QYE8_9BILA</name>
<feature type="compositionally biased region" description="Low complexity" evidence="1">
    <location>
        <begin position="12"/>
        <end position="24"/>
    </location>
</feature>
<sequence length="579" mass="65386">MSKVVPGKSTKRPGSAISGASGSGAKKRSRKPVEIPEDVWLDALKFLSCPKWSKTCLVSRQLNGVAQRNVSRLPLAIIDSAAMTLREREKTEVVMIVSDFIIVPDEQDEWFKDRGLTLGVPGDIQLINAIIGLDFEEDSCVDLCILGPAQKKKLTPSEKKLPWFFGQQFSSEVLFYAEFSPHRNKYSWASMAFFLKLLYDQSTYVKNLSMYGFDKKLKEILFADEEKRYIRCGSFALQVSTDDSVEDLRESLSWLEQNVKYDNILFPSGIPYKESEGCDAVTDYLLGSSWTSASQEVKLGEINGSYYLELFFGILIKKFPTAAVQSIFPTVVFSGWQPLRCDSLNKGKSIVKVKLEGLEDDSDNYQNDSVDIKKAKIWPICVLGVESTEKERYEARDLARIGRPNMQFVGQFKERNKIEPKILVADSVISPNTPWFKDSGMALAVPANIQLSKAVIAVDLKDNFCLDLCVLGPAQEQPLNKYEKGRPWFSGNKWLPGHQFQTKVLFYAEFSPLRSRYSAASLAFFLKLLYDPSTFVKREAMVKRKELTGERIKFNSDASTLRMVVSGYPCYQLVYSGPL</sequence>
<evidence type="ECO:0008006" key="4">
    <source>
        <dbReference type="Google" id="ProtNLM"/>
    </source>
</evidence>
<dbReference type="Proteomes" id="UP001201812">
    <property type="component" value="Unassembled WGS sequence"/>
</dbReference>
<keyword evidence="3" id="KW-1185">Reference proteome</keyword>
<gene>
    <name evidence="2" type="ORF">DdX_14656</name>
</gene>
<evidence type="ECO:0000313" key="2">
    <source>
        <dbReference type="EMBL" id="KAI1703820.1"/>
    </source>
</evidence>
<evidence type="ECO:0000256" key="1">
    <source>
        <dbReference type="SAM" id="MobiDB-lite"/>
    </source>
</evidence>
<organism evidence="2 3">
    <name type="scientific">Ditylenchus destructor</name>
    <dbReference type="NCBI Taxonomy" id="166010"/>
    <lineage>
        <taxon>Eukaryota</taxon>
        <taxon>Metazoa</taxon>
        <taxon>Ecdysozoa</taxon>
        <taxon>Nematoda</taxon>
        <taxon>Chromadorea</taxon>
        <taxon>Rhabditida</taxon>
        <taxon>Tylenchina</taxon>
        <taxon>Tylenchomorpha</taxon>
        <taxon>Sphaerularioidea</taxon>
        <taxon>Anguinidae</taxon>
        <taxon>Anguininae</taxon>
        <taxon>Ditylenchus</taxon>
    </lineage>
</organism>
<dbReference type="EMBL" id="JAKKPZ010000076">
    <property type="protein sequence ID" value="KAI1703820.1"/>
    <property type="molecule type" value="Genomic_DNA"/>
</dbReference>
<dbReference type="AlphaFoldDB" id="A0AAD4QYE8"/>
<feature type="region of interest" description="Disordered" evidence="1">
    <location>
        <begin position="1"/>
        <end position="30"/>
    </location>
</feature>
<reference evidence="2" key="1">
    <citation type="submission" date="2022-01" db="EMBL/GenBank/DDBJ databases">
        <title>Genome Sequence Resource for Two Populations of Ditylenchus destructor, the Migratory Endoparasitic Phytonematode.</title>
        <authorList>
            <person name="Zhang H."/>
            <person name="Lin R."/>
            <person name="Xie B."/>
        </authorList>
    </citation>
    <scope>NUCLEOTIDE SEQUENCE</scope>
    <source>
        <strain evidence="2">BazhouSP</strain>
    </source>
</reference>
<proteinExistence type="predicted"/>